<organism evidence="3 4">
    <name type="scientific">Protopolystoma xenopodis</name>
    <dbReference type="NCBI Taxonomy" id="117903"/>
    <lineage>
        <taxon>Eukaryota</taxon>
        <taxon>Metazoa</taxon>
        <taxon>Spiralia</taxon>
        <taxon>Lophotrochozoa</taxon>
        <taxon>Platyhelminthes</taxon>
        <taxon>Monogenea</taxon>
        <taxon>Polyopisthocotylea</taxon>
        <taxon>Polystomatidea</taxon>
        <taxon>Polystomatidae</taxon>
        <taxon>Protopolystoma</taxon>
    </lineage>
</organism>
<dbReference type="InterPro" id="IPR036734">
    <property type="entry name" value="Neur_chan_lig-bd_sf"/>
</dbReference>
<dbReference type="Proteomes" id="UP000784294">
    <property type="component" value="Unassembled WGS sequence"/>
</dbReference>
<evidence type="ECO:0000256" key="1">
    <source>
        <dbReference type="SAM" id="MobiDB-lite"/>
    </source>
</evidence>
<comment type="caution">
    <text evidence="3">The sequence shown here is derived from an EMBL/GenBank/DDBJ whole genome shotgun (WGS) entry which is preliminary data.</text>
</comment>
<dbReference type="GO" id="GO:0005230">
    <property type="term" value="F:extracellular ligand-gated monoatomic ion channel activity"/>
    <property type="evidence" value="ECO:0007669"/>
    <property type="project" value="InterPro"/>
</dbReference>
<feature type="chain" id="PRO_5019527055" description="Neurotransmitter-gated ion-channel ligand-binding domain-containing protein" evidence="2">
    <location>
        <begin position="20"/>
        <end position="317"/>
    </location>
</feature>
<evidence type="ECO:0008006" key="5">
    <source>
        <dbReference type="Google" id="ProtNLM"/>
    </source>
</evidence>
<dbReference type="OrthoDB" id="5975154at2759"/>
<gene>
    <name evidence="3" type="ORF">PXEA_LOCUS8329</name>
</gene>
<evidence type="ECO:0000313" key="4">
    <source>
        <dbReference type="Proteomes" id="UP000784294"/>
    </source>
</evidence>
<keyword evidence="4" id="KW-1185">Reference proteome</keyword>
<protein>
    <recommendedName>
        <fullName evidence="5">Neurotransmitter-gated ion-channel ligand-binding domain-containing protein</fullName>
    </recommendedName>
</protein>
<dbReference type="Gene3D" id="2.70.170.10">
    <property type="entry name" value="Neurotransmitter-gated ion-channel ligand-binding domain"/>
    <property type="match status" value="1"/>
</dbReference>
<evidence type="ECO:0000256" key="2">
    <source>
        <dbReference type="SAM" id="SignalP"/>
    </source>
</evidence>
<feature type="signal peptide" evidence="2">
    <location>
        <begin position="1"/>
        <end position="19"/>
    </location>
</feature>
<name>A0A448WLM5_9PLAT</name>
<feature type="region of interest" description="Disordered" evidence="1">
    <location>
        <begin position="59"/>
        <end position="135"/>
    </location>
</feature>
<keyword evidence="2" id="KW-0732">Signal</keyword>
<dbReference type="SUPFAM" id="SSF63712">
    <property type="entry name" value="Nicotinic receptor ligand binding domain-like"/>
    <property type="match status" value="1"/>
</dbReference>
<dbReference type="AlphaFoldDB" id="A0A448WLM5"/>
<feature type="compositionally biased region" description="Basic and acidic residues" evidence="1">
    <location>
        <begin position="119"/>
        <end position="134"/>
    </location>
</feature>
<proteinExistence type="predicted"/>
<sequence>MAFFGLLILISSLLLSTVGLNEKSGSKTYGDLKLTSFRPDQTTTFLPHIFAVGSKSLRWQTSPGPKSTTGHTHLPASQHSNDLKDSAESEQSSPMMEAKVLKDEAGNRHSPAEANWKTAKKESQRKAHQEDNSRLNKMAKRQVEATGGVLSVSGDEQDCMESKNDKVSKVHHTQIGVKLGEDGAISHAVSLRTARYVDLEGPQVHQDGRASEGFWLSQDAKSEFESGWGEKSLIKDLLADYDRRSRPVVDGLTPRVQVNRNETAEQLTVEFGLGLIQILELNEMDQVLTTSVRSLYVSHCVVSKVCVCLCNLMFHYE</sequence>
<evidence type="ECO:0000313" key="3">
    <source>
        <dbReference type="EMBL" id="VEL14889.1"/>
    </source>
</evidence>
<feature type="compositionally biased region" description="Polar residues" evidence="1">
    <location>
        <begin position="59"/>
        <end position="80"/>
    </location>
</feature>
<dbReference type="EMBL" id="CAAALY010022656">
    <property type="protein sequence ID" value="VEL14889.1"/>
    <property type="molecule type" value="Genomic_DNA"/>
</dbReference>
<accession>A0A448WLM5</accession>
<feature type="compositionally biased region" description="Basic and acidic residues" evidence="1">
    <location>
        <begin position="99"/>
        <end position="111"/>
    </location>
</feature>
<dbReference type="GO" id="GO:0016020">
    <property type="term" value="C:membrane"/>
    <property type="evidence" value="ECO:0007669"/>
    <property type="project" value="InterPro"/>
</dbReference>
<reference evidence="3" key="1">
    <citation type="submission" date="2018-11" db="EMBL/GenBank/DDBJ databases">
        <authorList>
            <consortium name="Pathogen Informatics"/>
        </authorList>
    </citation>
    <scope>NUCLEOTIDE SEQUENCE</scope>
</reference>